<feature type="repeat" description="WD" evidence="3">
    <location>
        <begin position="1"/>
        <end position="32"/>
    </location>
</feature>
<dbReference type="STRING" id="905079.L1IK20"/>
<dbReference type="PANTHER" id="PTHR19848">
    <property type="entry name" value="WD40 REPEAT PROTEIN"/>
    <property type="match status" value="1"/>
</dbReference>
<dbReference type="InterPro" id="IPR015943">
    <property type="entry name" value="WD40/YVTN_repeat-like_dom_sf"/>
</dbReference>
<dbReference type="SUPFAM" id="SSF50993">
    <property type="entry name" value="Peptidase/esterase 'gauge' domain"/>
    <property type="match status" value="1"/>
</dbReference>
<sequence length="587" mass="65192">MCFGPDEKTLALELRDSLVEVWEVETGELLRSFPVQGAEIQMMSLGDGKKTLTLHVQSLVVTQLDVVNGKVRYEMAVPRGRFTKRWFAMDGKTFFLLMDDGTMEAWDVQTGEIRYTVGDVVDFDVGKEKIAAILITWEVKVWDIKTGQPLHTILPTSMPTVRPDWKYNLLLAPNGNTLFLFTLSGMQEIMQVWDVETGEIRGTIRTADGSIADKLSISEDGRTVAFRVKDGGIEVRDVESGELRQMIKPQGEEMKSFQVSPDGTALLLHMSNGSIKVWDISSAMLCTSFESEDRPISQFSLGCNGRFIAFSFEDGKIQVWDVETAEIRGTIRTADGGIADKLSISEDGRTVAFEVEDGGIEVRDVESGELRQMIKPQGQKIIDIKFGPQEKFLALRSNTGRLELWNVETGQYLKELKGDSVHIDVVFVDGSILALSPQGRVEKQDFQTGPRLQTLSEQGSSVINAIFSPNEKFLALLRGDDRQLIEVWDIENEQLLHPQSIQVSNDDKAKLEFGPNGDTILLYSGNENSKVRLWNRGGGKGVEGNPSNVVFGALSFFPSFSPLLSYLLLSPLSSFSPRLSSPTMIIG</sequence>
<evidence type="ECO:0000313" key="6">
    <source>
        <dbReference type="Proteomes" id="UP000011087"/>
    </source>
</evidence>
<gene>
    <name evidence="4" type="ORF">GUITHDRAFT_78833</name>
</gene>
<reference evidence="4 6" key="1">
    <citation type="journal article" date="2012" name="Nature">
        <title>Algal genomes reveal evolutionary mosaicism and the fate of nucleomorphs.</title>
        <authorList>
            <consortium name="DOE Joint Genome Institute"/>
            <person name="Curtis B.A."/>
            <person name="Tanifuji G."/>
            <person name="Burki F."/>
            <person name="Gruber A."/>
            <person name="Irimia M."/>
            <person name="Maruyama S."/>
            <person name="Arias M.C."/>
            <person name="Ball S.G."/>
            <person name="Gile G.H."/>
            <person name="Hirakawa Y."/>
            <person name="Hopkins J.F."/>
            <person name="Kuo A."/>
            <person name="Rensing S.A."/>
            <person name="Schmutz J."/>
            <person name="Symeonidi A."/>
            <person name="Elias M."/>
            <person name="Eveleigh R.J."/>
            <person name="Herman E.K."/>
            <person name="Klute M.J."/>
            <person name="Nakayama T."/>
            <person name="Obornik M."/>
            <person name="Reyes-Prieto A."/>
            <person name="Armbrust E.V."/>
            <person name="Aves S.J."/>
            <person name="Beiko R.G."/>
            <person name="Coutinho P."/>
            <person name="Dacks J.B."/>
            <person name="Durnford D.G."/>
            <person name="Fast N.M."/>
            <person name="Green B.R."/>
            <person name="Grisdale C.J."/>
            <person name="Hempel F."/>
            <person name="Henrissat B."/>
            <person name="Hoppner M.P."/>
            <person name="Ishida K."/>
            <person name="Kim E."/>
            <person name="Koreny L."/>
            <person name="Kroth P.G."/>
            <person name="Liu Y."/>
            <person name="Malik S.B."/>
            <person name="Maier U.G."/>
            <person name="McRose D."/>
            <person name="Mock T."/>
            <person name="Neilson J.A."/>
            <person name="Onodera N.T."/>
            <person name="Poole A.M."/>
            <person name="Pritham E.J."/>
            <person name="Richards T.A."/>
            <person name="Rocap G."/>
            <person name="Roy S.W."/>
            <person name="Sarai C."/>
            <person name="Schaack S."/>
            <person name="Shirato S."/>
            <person name="Slamovits C.H."/>
            <person name="Spencer D.F."/>
            <person name="Suzuki S."/>
            <person name="Worden A.Z."/>
            <person name="Zauner S."/>
            <person name="Barry K."/>
            <person name="Bell C."/>
            <person name="Bharti A.K."/>
            <person name="Crow J.A."/>
            <person name="Grimwood J."/>
            <person name="Kramer R."/>
            <person name="Lindquist E."/>
            <person name="Lucas S."/>
            <person name="Salamov A."/>
            <person name="McFadden G.I."/>
            <person name="Lane C.E."/>
            <person name="Keeling P.J."/>
            <person name="Gray M.W."/>
            <person name="Grigoriev I.V."/>
            <person name="Archibald J.M."/>
        </authorList>
    </citation>
    <scope>NUCLEOTIDE SEQUENCE</scope>
    <source>
        <strain evidence="4 6">CCMP2712</strain>
    </source>
</reference>
<feature type="repeat" description="WD" evidence="3">
    <location>
        <begin position="289"/>
        <end position="330"/>
    </location>
</feature>
<evidence type="ECO:0008006" key="7">
    <source>
        <dbReference type="Google" id="ProtNLM"/>
    </source>
</evidence>
<dbReference type="EnsemblProtists" id="EKX36586">
    <property type="protein sequence ID" value="EKX36586"/>
    <property type="gene ID" value="GUITHDRAFT_78833"/>
</dbReference>
<dbReference type="OrthoDB" id="10251741at2759"/>
<evidence type="ECO:0000313" key="4">
    <source>
        <dbReference type="EMBL" id="EKX36586.1"/>
    </source>
</evidence>
<proteinExistence type="predicted"/>
<reference evidence="6" key="2">
    <citation type="submission" date="2012-11" db="EMBL/GenBank/DDBJ databases">
        <authorList>
            <person name="Kuo A."/>
            <person name="Curtis B.A."/>
            <person name="Tanifuji G."/>
            <person name="Burki F."/>
            <person name="Gruber A."/>
            <person name="Irimia M."/>
            <person name="Maruyama S."/>
            <person name="Arias M.C."/>
            <person name="Ball S.G."/>
            <person name="Gile G.H."/>
            <person name="Hirakawa Y."/>
            <person name="Hopkins J.F."/>
            <person name="Rensing S.A."/>
            <person name="Schmutz J."/>
            <person name="Symeonidi A."/>
            <person name="Elias M."/>
            <person name="Eveleigh R.J."/>
            <person name="Herman E.K."/>
            <person name="Klute M.J."/>
            <person name="Nakayama T."/>
            <person name="Obornik M."/>
            <person name="Reyes-Prieto A."/>
            <person name="Armbrust E.V."/>
            <person name="Aves S.J."/>
            <person name="Beiko R.G."/>
            <person name="Coutinho P."/>
            <person name="Dacks J.B."/>
            <person name="Durnford D.G."/>
            <person name="Fast N.M."/>
            <person name="Green B.R."/>
            <person name="Grisdale C."/>
            <person name="Hempe F."/>
            <person name="Henrissat B."/>
            <person name="Hoppner M.P."/>
            <person name="Ishida K.-I."/>
            <person name="Kim E."/>
            <person name="Koreny L."/>
            <person name="Kroth P.G."/>
            <person name="Liu Y."/>
            <person name="Malik S.-B."/>
            <person name="Maier U.G."/>
            <person name="McRose D."/>
            <person name="Mock T."/>
            <person name="Neilson J.A."/>
            <person name="Onodera N.T."/>
            <person name="Poole A.M."/>
            <person name="Pritham E.J."/>
            <person name="Richards T.A."/>
            <person name="Rocap G."/>
            <person name="Roy S.W."/>
            <person name="Sarai C."/>
            <person name="Schaack S."/>
            <person name="Shirato S."/>
            <person name="Slamovits C.H."/>
            <person name="Spencer D.F."/>
            <person name="Suzuki S."/>
            <person name="Worden A.Z."/>
            <person name="Zauner S."/>
            <person name="Barry K."/>
            <person name="Bell C."/>
            <person name="Bharti A.K."/>
            <person name="Crow J.A."/>
            <person name="Grimwood J."/>
            <person name="Kramer R."/>
            <person name="Lindquist E."/>
            <person name="Lucas S."/>
            <person name="Salamov A."/>
            <person name="McFadden G.I."/>
            <person name="Lane C.E."/>
            <person name="Keeling P.J."/>
            <person name="Gray M.W."/>
            <person name="Grigoriev I.V."/>
            <person name="Archibald J.M."/>
        </authorList>
    </citation>
    <scope>NUCLEOTIDE SEQUENCE</scope>
    <source>
        <strain evidence="6">CCMP2712</strain>
    </source>
</reference>
<evidence type="ECO:0000256" key="2">
    <source>
        <dbReference type="ARBA" id="ARBA00022737"/>
    </source>
</evidence>
<protein>
    <recommendedName>
        <fullName evidence="7">Anaphase-promoting complex subunit 4 WD40 domain-containing protein</fullName>
    </recommendedName>
</protein>
<keyword evidence="6" id="KW-1185">Reference proteome</keyword>
<dbReference type="eggNOG" id="KOG0266">
    <property type="taxonomic scope" value="Eukaryota"/>
</dbReference>
<dbReference type="PANTHER" id="PTHR19848:SF8">
    <property type="entry name" value="F-BOX AND WD REPEAT DOMAIN CONTAINING 7"/>
    <property type="match status" value="1"/>
</dbReference>
<organism evidence="4">
    <name type="scientific">Guillardia theta (strain CCMP2712)</name>
    <name type="common">Cryptophyte</name>
    <dbReference type="NCBI Taxonomy" id="905079"/>
    <lineage>
        <taxon>Eukaryota</taxon>
        <taxon>Cryptophyceae</taxon>
        <taxon>Pyrenomonadales</taxon>
        <taxon>Geminigeraceae</taxon>
        <taxon>Guillardia</taxon>
    </lineage>
</organism>
<keyword evidence="2" id="KW-0677">Repeat</keyword>
<dbReference type="AlphaFoldDB" id="L1IK20"/>
<evidence type="ECO:0000256" key="1">
    <source>
        <dbReference type="ARBA" id="ARBA00022574"/>
    </source>
</evidence>
<keyword evidence="1 3" id="KW-0853">WD repeat</keyword>
<evidence type="ECO:0000313" key="5">
    <source>
        <dbReference type="EnsemblProtists" id="EKX36586"/>
    </source>
</evidence>
<feature type="repeat" description="WD" evidence="3">
    <location>
        <begin position="247"/>
        <end position="288"/>
    </location>
</feature>
<accession>L1IK20</accession>
<dbReference type="SMART" id="SM00320">
    <property type="entry name" value="WD40"/>
    <property type="match status" value="5"/>
</dbReference>
<dbReference type="PaxDb" id="55529-EKX36586"/>
<dbReference type="PROSITE" id="PS50082">
    <property type="entry name" value="WD_REPEATS_2"/>
    <property type="match status" value="3"/>
</dbReference>
<dbReference type="Gene3D" id="2.130.10.10">
    <property type="entry name" value="YVTN repeat-like/Quinoprotein amine dehydrogenase"/>
    <property type="match status" value="3"/>
</dbReference>
<dbReference type="HOGENOM" id="CLU_464997_0_0_1"/>
<reference evidence="5" key="3">
    <citation type="submission" date="2015-06" db="UniProtKB">
        <authorList>
            <consortium name="EnsemblProtists"/>
        </authorList>
    </citation>
    <scope>IDENTIFICATION</scope>
</reference>
<dbReference type="InterPro" id="IPR001680">
    <property type="entry name" value="WD40_rpt"/>
</dbReference>
<dbReference type="KEGG" id="gtt:GUITHDRAFT_78833"/>
<dbReference type="SUPFAM" id="SSF50998">
    <property type="entry name" value="Quinoprotein alcohol dehydrogenase-like"/>
    <property type="match status" value="1"/>
</dbReference>
<dbReference type="InterPro" id="IPR011047">
    <property type="entry name" value="Quinoprotein_ADH-like_sf"/>
</dbReference>
<dbReference type="EMBL" id="JH993071">
    <property type="protein sequence ID" value="EKX36586.1"/>
    <property type="molecule type" value="Genomic_DNA"/>
</dbReference>
<dbReference type="RefSeq" id="XP_005823566.1">
    <property type="nucleotide sequence ID" value="XM_005823509.1"/>
</dbReference>
<evidence type="ECO:0000256" key="3">
    <source>
        <dbReference type="PROSITE-ProRule" id="PRU00221"/>
    </source>
</evidence>
<dbReference type="GeneID" id="17293310"/>
<dbReference type="Proteomes" id="UP000011087">
    <property type="component" value="Unassembled WGS sequence"/>
</dbReference>
<name>L1IK20_GUITC</name>